<keyword evidence="2" id="KW-1185">Reference proteome</keyword>
<dbReference type="STRING" id="4081.A0A494G8G7"/>
<protein>
    <submittedName>
        <fullName evidence="1">Uncharacterized protein</fullName>
    </submittedName>
</protein>
<accession>A0A494G8G7</accession>
<dbReference type="Proteomes" id="UP000004994">
    <property type="component" value="Unassembled WGS sequence"/>
</dbReference>
<reference evidence="1" key="2">
    <citation type="submission" date="2019-04" db="UniProtKB">
        <authorList>
            <consortium name="EnsemblPlants"/>
        </authorList>
    </citation>
    <scope>IDENTIFICATION</scope>
    <source>
        <strain evidence="1">cv. Heinz 1706</strain>
    </source>
</reference>
<dbReference type="EnsemblPlants" id="Solyc00g007600.2.1">
    <property type="protein sequence ID" value="Solyc00g007600.2.1"/>
    <property type="gene ID" value="Solyc00g007600.2"/>
</dbReference>
<sequence length="166" mass="18762">MRNTTIFFIERISYSLNISAYSLHAENDTIQLVEATDKLISPGINVGDVKKFQEAGIYTCNGLMMHMKKREAVVSNTTRSQSLDNVLRDLERHNFRILSVCLSGSPLILVGRNETSPLYALFTHNNGIIQDLTRSSIDLSDLLPLPTSYRDYMMKMISKAPFLLES</sequence>
<dbReference type="PaxDb" id="4081-Solyc00g007600.1.1"/>
<evidence type="ECO:0000313" key="2">
    <source>
        <dbReference type="Proteomes" id="UP000004994"/>
    </source>
</evidence>
<name>A0A494G8G7_SOLLC</name>
<dbReference type="AlphaFoldDB" id="A0A494G8G7"/>
<proteinExistence type="predicted"/>
<reference evidence="1" key="1">
    <citation type="journal article" date="2012" name="Nature">
        <title>The tomato genome sequence provides insights into fleshy fruit evolution.</title>
        <authorList>
            <consortium name="Tomato Genome Consortium"/>
        </authorList>
    </citation>
    <scope>NUCLEOTIDE SEQUENCE [LARGE SCALE GENOMIC DNA]</scope>
    <source>
        <strain evidence="1">cv. Heinz 1706</strain>
    </source>
</reference>
<dbReference type="InParanoid" id="A0A494G8G7"/>
<evidence type="ECO:0000313" key="1">
    <source>
        <dbReference type="EnsemblPlants" id="Solyc00g007600.2.1"/>
    </source>
</evidence>
<organism evidence="1">
    <name type="scientific">Solanum lycopersicum</name>
    <name type="common">Tomato</name>
    <name type="synonym">Lycopersicon esculentum</name>
    <dbReference type="NCBI Taxonomy" id="4081"/>
    <lineage>
        <taxon>Eukaryota</taxon>
        <taxon>Viridiplantae</taxon>
        <taxon>Streptophyta</taxon>
        <taxon>Embryophyta</taxon>
        <taxon>Tracheophyta</taxon>
        <taxon>Spermatophyta</taxon>
        <taxon>Magnoliopsida</taxon>
        <taxon>eudicotyledons</taxon>
        <taxon>Gunneridae</taxon>
        <taxon>Pentapetalae</taxon>
        <taxon>asterids</taxon>
        <taxon>lamiids</taxon>
        <taxon>Solanales</taxon>
        <taxon>Solanaceae</taxon>
        <taxon>Solanoideae</taxon>
        <taxon>Solaneae</taxon>
        <taxon>Solanum</taxon>
        <taxon>Solanum subgen. Lycopersicon</taxon>
    </lineage>
</organism>
<dbReference type="Gene3D" id="1.10.150.20">
    <property type="entry name" value="5' to 3' exonuclease, C-terminal subdomain"/>
    <property type="match status" value="1"/>
</dbReference>
<dbReference type="Gramene" id="Solyc00g007600.2.1">
    <property type="protein sequence ID" value="Solyc00g007600.2.1"/>
    <property type="gene ID" value="Solyc00g007600.2"/>
</dbReference>